<evidence type="ECO:0000256" key="1">
    <source>
        <dbReference type="ARBA" id="ARBA00001933"/>
    </source>
</evidence>
<dbReference type="Gene3D" id="3.90.1150.10">
    <property type="entry name" value="Aspartate Aminotransferase, domain 1"/>
    <property type="match status" value="1"/>
</dbReference>
<comment type="caution">
    <text evidence="8">The sequence shown here is derived from an EMBL/GenBank/DDBJ whole genome shotgun (WGS) entry which is preliminary data.</text>
</comment>
<comment type="cofactor">
    <cofactor evidence="1 7">
        <name>pyridoxal 5'-phosphate</name>
        <dbReference type="ChEBI" id="CHEBI:597326"/>
    </cofactor>
</comment>
<dbReference type="Gene3D" id="3.40.640.10">
    <property type="entry name" value="Type I PLP-dependent aspartate aminotransferase-like (Major domain)"/>
    <property type="match status" value="1"/>
</dbReference>
<evidence type="ECO:0000256" key="5">
    <source>
        <dbReference type="ARBA" id="ARBA00038965"/>
    </source>
</evidence>
<keyword evidence="2 7" id="KW-0663">Pyridoxal phosphate</keyword>
<dbReference type="Gene3D" id="6.10.140.2150">
    <property type="match status" value="1"/>
</dbReference>
<dbReference type="Proteomes" id="UP001628156">
    <property type="component" value="Unassembled WGS sequence"/>
</dbReference>
<evidence type="ECO:0000256" key="4">
    <source>
        <dbReference type="ARBA" id="ARBA00038302"/>
    </source>
</evidence>
<evidence type="ECO:0000313" key="8">
    <source>
        <dbReference type="EMBL" id="GAB1219553.1"/>
    </source>
</evidence>
<organism evidence="8 9">
    <name type="scientific">Entamoeba nuttalli</name>
    <dbReference type="NCBI Taxonomy" id="412467"/>
    <lineage>
        <taxon>Eukaryota</taxon>
        <taxon>Amoebozoa</taxon>
        <taxon>Evosea</taxon>
        <taxon>Archamoebae</taxon>
        <taxon>Mastigamoebida</taxon>
        <taxon>Entamoebidae</taxon>
        <taxon>Entamoeba</taxon>
    </lineage>
</organism>
<dbReference type="PANTHER" id="PTHR42735">
    <property type="match status" value="1"/>
</dbReference>
<dbReference type="SUPFAM" id="SSF53383">
    <property type="entry name" value="PLP-dependent transferases"/>
    <property type="match status" value="1"/>
</dbReference>
<protein>
    <recommendedName>
        <fullName evidence="5">sphinganine-1-phosphate aldolase</fullName>
        <ecNumber evidence="5">4.1.2.27</ecNumber>
    </recommendedName>
    <alternativeName>
        <fullName evidence="6">Sphingosine-1-phosphate aldolase</fullName>
    </alternativeName>
</protein>
<name>A0ABQ0D9L2_9EUKA</name>
<dbReference type="EC" id="4.1.2.27" evidence="5"/>
<evidence type="ECO:0000256" key="6">
    <source>
        <dbReference type="ARBA" id="ARBA00042568"/>
    </source>
</evidence>
<evidence type="ECO:0000256" key="3">
    <source>
        <dbReference type="ARBA" id="ARBA00023239"/>
    </source>
</evidence>
<keyword evidence="9" id="KW-1185">Reference proteome</keyword>
<evidence type="ECO:0000256" key="7">
    <source>
        <dbReference type="RuleBase" id="RU000382"/>
    </source>
</evidence>
<dbReference type="InterPro" id="IPR015422">
    <property type="entry name" value="PyrdxlP-dep_Trfase_small"/>
</dbReference>
<dbReference type="InterPro" id="IPR050477">
    <property type="entry name" value="GrpII_AminoAcid_Decarb"/>
</dbReference>
<evidence type="ECO:0000256" key="2">
    <source>
        <dbReference type="ARBA" id="ARBA00022898"/>
    </source>
</evidence>
<dbReference type="InterPro" id="IPR002129">
    <property type="entry name" value="PyrdxlP-dep_de-COase"/>
</dbReference>
<dbReference type="PANTHER" id="PTHR42735:SF6">
    <property type="entry name" value="SPHINGOSINE-1-PHOSPHATE LYASE 1"/>
    <property type="match status" value="1"/>
</dbReference>
<reference evidence="8 9" key="1">
    <citation type="journal article" date="2019" name="PLoS Negl. Trop. Dis.">
        <title>Whole genome sequencing of Entamoeba nuttalli reveals mammalian host-related molecular signatures and a novel octapeptide-repeat surface protein.</title>
        <authorList>
            <person name="Tanaka M."/>
            <person name="Makiuchi T."/>
            <person name="Komiyama T."/>
            <person name="Shiina T."/>
            <person name="Osaki K."/>
            <person name="Tachibana H."/>
        </authorList>
    </citation>
    <scope>NUCLEOTIDE SEQUENCE [LARGE SCALE GENOMIC DNA]</scope>
    <source>
        <strain evidence="8 9">P19-061405</strain>
    </source>
</reference>
<keyword evidence="3 7" id="KW-0456">Lyase</keyword>
<gene>
    <name evidence="8" type="ORF">ENUP19_0038G0025</name>
</gene>
<comment type="similarity">
    <text evidence="4">Belongs to the group II decarboxylase family. Sphingosine-1-phosphate lyase subfamily.</text>
</comment>
<dbReference type="InterPro" id="IPR015421">
    <property type="entry name" value="PyrdxlP-dep_Trfase_major"/>
</dbReference>
<dbReference type="Pfam" id="PF00282">
    <property type="entry name" value="Pyridoxal_deC"/>
    <property type="match status" value="1"/>
</dbReference>
<evidence type="ECO:0000313" key="9">
    <source>
        <dbReference type="Proteomes" id="UP001628156"/>
    </source>
</evidence>
<proteinExistence type="inferred from homology"/>
<accession>A0ABQ0D9L2</accession>
<dbReference type="InterPro" id="IPR015424">
    <property type="entry name" value="PyrdxlP-dep_Trfase"/>
</dbReference>
<sequence length="514" mass="57723">MIGEIIIGGIIGWIISYFLPCKETLYNIYSQLFKGITRATGIHNVIQKEIKKSTTSIGESLRIKEFENYTEIPEVGYSKEKMMELLKKYFEYDSEKIKTKHISGSFYAGNPERNEVIGEATKLFILSNPLHADNCPSVRKMEAEVIRMTSNMLHGDENSRGMLTTGGTESIILSERAHYQNAIKNKGIAAEECEIIMSINAHPAWLKGCELMHIKPIIISADKRNALDFEEVQKKINKNTILVVCSAPSYPHGVIDDIERVATYCKSVNVPVHVDACLGGFCEAWGEAAGFNVPIFDFRNEGVMSISCDTHKYGYAPKGSSVLIFRNEELRNLVFFKYPKWTGGLYCSPSIPGSRAGNNIAGAWASLLFTGKQGYIDATRGILTTSKNLKNELSKMNNIKILNDMEQDTPVVAFTTTDLNIYKVSDCMNKEFQWEFNTLQFPAAVHFCVTEKTIGCEKQFMEDLNKAIDIIRKDPKNPKYNVWAPVYGMTSSLPDIDTLEDMVSQVIAQYCDVI</sequence>
<dbReference type="EMBL" id="BAAFRS010000038">
    <property type="protein sequence ID" value="GAB1219553.1"/>
    <property type="molecule type" value="Genomic_DNA"/>
</dbReference>